<dbReference type="GO" id="GO:0005524">
    <property type="term" value="F:ATP binding"/>
    <property type="evidence" value="ECO:0007669"/>
    <property type="project" value="UniProtKB-KW"/>
</dbReference>
<gene>
    <name evidence="18" type="ORF">PAL_GLEAN10008782</name>
</gene>
<keyword evidence="6" id="KW-0067">ATP-binding</keyword>
<evidence type="ECO:0000256" key="1">
    <source>
        <dbReference type="ARBA" id="ARBA00004430"/>
    </source>
</evidence>
<dbReference type="InterPro" id="IPR027417">
    <property type="entry name" value="P-loop_NTPase"/>
</dbReference>
<dbReference type="InterPro" id="IPR024317">
    <property type="entry name" value="Dynein_heavy_chain_D4_dom"/>
</dbReference>
<feature type="coiled-coil region" evidence="13">
    <location>
        <begin position="738"/>
        <end position="772"/>
    </location>
</feature>
<keyword evidence="12" id="KW-0966">Cell projection</keyword>
<organism evidence="18 19">
    <name type="scientific">Pteropus alecto</name>
    <name type="common">Black flying fox</name>
    <dbReference type="NCBI Taxonomy" id="9402"/>
    <lineage>
        <taxon>Eukaryota</taxon>
        <taxon>Metazoa</taxon>
        <taxon>Chordata</taxon>
        <taxon>Craniata</taxon>
        <taxon>Vertebrata</taxon>
        <taxon>Euteleostomi</taxon>
        <taxon>Mammalia</taxon>
        <taxon>Eutheria</taxon>
        <taxon>Laurasiatheria</taxon>
        <taxon>Chiroptera</taxon>
        <taxon>Yinpterochiroptera</taxon>
        <taxon>Pteropodoidea</taxon>
        <taxon>Pteropodidae</taxon>
        <taxon>Pteropodinae</taxon>
        <taxon>Pteropus</taxon>
    </lineage>
</organism>
<dbReference type="AlphaFoldDB" id="L5KTW9"/>
<dbReference type="EMBL" id="KB030576">
    <property type="protein sequence ID" value="ELK14268.1"/>
    <property type="molecule type" value="Genomic_DNA"/>
</dbReference>
<dbReference type="GO" id="GO:0045505">
    <property type="term" value="F:dynein intermediate chain binding"/>
    <property type="evidence" value="ECO:0007669"/>
    <property type="project" value="InterPro"/>
</dbReference>
<feature type="domain" description="Dynein heavy chain 3 AAA+ lid" evidence="17">
    <location>
        <begin position="323"/>
        <end position="413"/>
    </location>
</feature>
<dbReference type="PANTHER" id="PTHR22878">
    <property type="entry name" value="DYNEIN HEAVY CHAIN 6, AXONEMAL-LIKE-RELATED"/>
    <property type="match status" value="1"/>
</dbReference>
<evidence type="ECO:0000259" key="15">
    <source>
        <dbReference type="Pfam" id="PF12780"/>
    </source>
</evidence>
<reference evidence="19" key="1">
    <citation type="journal article" date="2013" name="Science">
        <title>Comparative analysis of bat genomes provides insight into the evolution of flight and immunity.</title>
        <authorList>
            <person name="Zhang G."/>
            <person name="Cowled C."/>
            <person name="Shi Z."/>
            <person name="Huang Z."/>
            <person name="Bishop-Lilly K.A."/>
            <person name="Fang X."/>
            <person name="Wynne J.W."/>
            <person name="Xiong Z."/>
            <person name="Baker M.L."/>
            <person name="Zhao W."/>
            <person name="Tachedjian M."/>
            <person name="Zhu Y."/>
            <person name="Zhou P."/>
            <person name="Jiang X."/>
            <person name="Ng J."/>
            <person name="Yang L."/>
            <person name="Wu L."/>
            <person name="Xiao J."/>
            <person name="Feng Y."/>
            <person name="Chen Y."/>
            <person name="Sun X."/>
            <person name="Zhang Y."/>
            <person name="Marsh G.A."/>
            <person name="Crameri G."/>
            <person name="Broder C.C."/>
            <person name="Frey K.G."/>
            <person name="Wang L.F."/>
            <person name="Wang J."/>
        </authorList>
    </citation>
    <scope>NUCLEOTIDE SEQUENCE [LARGE SCALE GENOMIC DNA]</scope>
</reference>
<dbReference type="GO" id="GO:0007018">
    <property type="term" value="P:microtubule-based movement"/>
    <property type="evidence" value="ECO:0007669"/>
    <property type="project" value="InterPro"/>
</dbReference>
<feature type="domain" description="Dynein heavy chain AAA module D4" evidence="15">
    <location>
        <begin position="464"/>
        <end position="723"/>
    </location>
</feature>
<evidence type="ECO:0000256" key="8">
    <source>
        <dbReference type="ARBA" id="ARBA00023054"/>
    </source>
</evidence>
<evidence type="ECO:0000256" key="7">
    <source>
        <dbReference type="ARBA" id="ARBA00023017"/>
    </source>
</evidence>
<keyword evidence="7" id="KW-0243">Dynein</keyword>
<evidence type="ECO:0000256" key="12">
    <source>
        <dbReference type="ARBA" id="ARBA00023273"/>
    </source>
</evidence>
<feature type="region of interest" description="Disordered" evidence="14">
    <location>
        <begin position="787"/>
        <end position="807"/>
    </location>
</feature>
<evidence type="ECO:0000313" key="18">
    <source>
        <dbReference type="EMBL" id="ELK14268.1"/>
    </source>
</evidence>
<dbReference type="InterPro" id="IPR026983">
    <property type="entry name" value="DHC"/>
</dbReference>
<keyword evidence="9" id="KW-0969">Cilium</keyword>
<dbReference type="Pfam" id="PF12780">
    <property type="entry name" value="AAA_8"/>
    <property type="match status" value="1"/>
</dbReference>
<evidence type="ECO:0000256" key="13">
    <source>
        <dbReference type="SAM" id="Coils"/>
    </source>
</evidence>
<dbReference type="Pfam" id="PF12775">
    <property type="entry name" value="AAA_7"/>
    <property type="match status" value="1"/>
</dbReference>
<dbReference type="STRING" id="9402.L5KTW9"/>
<keyword evidence="19" id="KW-1185">Reference proteome</keyword>
<dbReference type="FunFam" id="1.20.920.30:FF:000007">
    <property type="entry name" value="Dynein axonemal heavy chain 10"/>
    <property type="match status" value="1"/>
</dbReference>
<keyword evidence="5" id="KW-0547">Nucleotide-binding</keyword>
<name>L5KTW9_PTEAL</name>
<dbReference type="GO" id="GO:0005930">
    <property type="term" value="C:axoneme"/>
    <property type="evidence" value="ECO:0007669"/>
    <property type="project" value="UniProtKB-SubCell"/>
</dbReference>
<evidence type="ECO:0000256" key="4">
    <source>
        <dbReference type="ARBA" id="ARBA00022701"/>
    </source>
</evidence>
<dbReference type="GO" id="GO:0051959">
    <property type="term" value="F:dynein light intermediate chain binding"/>
    <property type="evidence" value="ECO:0007669"/>
    <property type="project" value="InterPro"/>
</dbReference>
<feature type="domain" description="Dynein heavy chain AAA 5 extension" evidence="16">
    <location>
        <begin position="15"/>
        <end position="111"/>
    </location>
</feature>
<dbReference type="Gene3D" id="1.20.920.20">
    <property type="match status" value="1"/>
</dbReference>
<keyword evidence="11" id="KW-0206">Cytoskeleton</keyword>
<dbReference type="Proteomes" id="UP000010552">
    <property type="component" value="Unassembled WGS sequence"/>
</dbReference>
<evidence type="ECO:0000313" key="19">
    <source>
        <dbReference type="Proteomes" id="UP000010552"/>
    </source>
</evidence>
<evidence type="ECO:0000259" key="16">
    <source>
        <dbReference type="Pfam" id="PF17852"/>
    </source>
</evidence>
<dbReference type="GO" id="GO:0030286">
    <property type="term" value="C:dynein complex"/>
    <property type="evidence" value="ECO:0007669"/>
    <property type="project" value="UniProtKB-KW"/>
</dbReference>
<evidence type="ECO:0000256" key="10">
    <source>
        <dbReference type="ARBA" id="ARBA00023175"/>
    </source>
</evidence>
<evidence type="ECO:0000256" key="11">
    <source>
        <dbReference type="ARBA" id="ARBA00023212"/>
    </source>
</evidence>
<sequence>MLGHSALPQVEQGHLQSLFEKYVPYLIDVIVEGVVDGRQGEKLKTIVPQTDLNMVTQLTKMLDALLEGEVEDPDLVESCFLEALYCSLGASLLDEGRARFDECVKRLASLPSADTEGVWANPGELPVHTVDTTRTTWMLEQMVKIKQPVILVGESGTSKTATTQNFLKNLSEEANIVLMVNFSSRTTSLDIQRNLEANVEKRTKDTYGPPMGKRLLVFMDDMNMPKVDEYGTQQPIALLKLLLEKGYLYDRGKELNCKSIRDLGFVAAMGKAGGGRNEVDPRFISLFNVFNVPFPSEESLHLIYSSILKGHTSAVSDELTFCTLELYENIVQELPPTPSKFHYIFNLRDLSRVFNGLVLTHPERFQTVTQMVRVWRNECLRVFHDRLINETDKELVQEHIRDLVTEHFNDDVEVVMRDPILFGDFRMALHEEEMRIYEDIQDYEAAKALFQEILEEYNESNTKMNLVLFDDALEHLTRVHRTIRMGLGHALLVGVGGSGKQSLARLAAFTAGYEVFEILLSRGYSENNFREDLKSLYLKLGLENKTVMFLFTDAHVAEEGFLELINNMLTSGIVPALFPDEEKESVLSQIGQEALKQGMGPAKESVWQYFVNKSANNLHVVLGMSPVGDTLRTRCRNFPGLVNNTGIDWFMPWPSQALHAVAKSFLGDNLMIPAEYTESLVEHVVLVHQSVGEFSIQFLQKLRRSNYVTPKNYLDFINTYSKLLDEKTQYNIAQCKRLEGGLDKLKEATIQLDELNQKLAEQKIVLAEKSAACEALLEEIAINTATGESGPGMPHATGLGSRGDVSEEPCVGAERGIF</sequence>
<dbReference type="Pfam" id="PF17852">
    <property type="entry name" value="Dynein_AAA_lid"/>
    <property type="match status" value="1"/>
</dbReference>
<dbReference type="InterPro" id="IPR041589">
    <property type="entry name" value="DNAH3_AAA_lid_1"/>
</dbReference>
<dbReference type="GO" id="GO:0005874">
    <property type="term" value="C:microtubule"/>
    <property type="evidence" value="ECO:0007669"/>
    <property type="project" value="UniProtKB-KW"/>
</dbReference>
<evidence type="ECO:0000256" key="14">
    <source>
        <dbReference type="SAM" id="MobiDB-lite"/>
    </source>
</evidence>
<evidence type="ECO:0000256" key="9">
    <source>
        <dbReference type="ARBA" id="ARBA00023069"/>
    </source>
</evidence>
<evidence type="ECO:0000259" key="17">
    <source>
        <dbReference type="Pfam" id="PF17857"/>
    </source>
</evidence>
<keyword evidence="10" id="KW-0505">Motor protein</keyword>
<evidence type="ECO:0000256" key="2">
    <source>
        <dbReference type="ARBA" id="ARBA00008887"/>
    </source>
</evidence>
<dbReference type="Pfam" id="PF17857">
    <property type="entry name" value="AAA_lid_1"/>
    <property type="match status" value="1"/>
</dbReference>
<evidence type="ECO:0000256" key="5">
    <source>
        <dbReference type="ARBA" id="ARBA00022741"/>
    </source>
</evidence>
<dbReference type="FunFam" id="3.40.50.300:FF:002141">
    <property type="entry name" value="Dynein heavy chain"/>
    <property type="match status" value="1"/>
</dbReference>
<proteinExistence type="inferred from homology"/>
<keyword evidence="4" id="KW-0493">Microtubule</keyword>
<keyword evidence="8 13" id="KW-0175">Coiled coil</keyword>
<evidence type="ECO:0000256" key="3">
    <source>
        <dbReference type="ARBA" id="ARBA00022490"/>
    </source>
</evidence>
<keyword evidence="3" id="KW-0963">Cytoplasm</keyword>
<dbReference type="Gene3D" id="3.40.50.300">
    <property type="entry name" value="P-loop containing nucleotide triphosphate hydrolases"/>
    <property type="match status" value="1"/>
</dbReference>
<dbReference type="Gene3D" id="1.20.920.30">
    <property type="match status" value="1"/>
</dbReference>
<dbReference type="PANTHER" id="PTHR22878:SF63">
    <property type="entry name" value="DYNEIN AXONEMAL HEAVY CHAIN 10"/>
    <property type="match status" value="1"/>
</dbReference>
<comment type="subcellular location">
    <subcellularLocation>
        <location evidence="1">Cytoplasm</location>
        <location evidence="1">Cytoskeleton</location>
        <location evidence="1">Cilium axoneme</location>
    </subcellularLocation>
</comment>
<dbReference type="InParanoid" id="L5KTW9"/>
<evidence type="ECO:0000256" key="6">
    <source>
        <dbReference type="ARBA" id="ARBA00022840"/>
    </source>
</evidence>
<accession>L5KTW9</accession>
<dbReference type="SUPFAM" id="SSF52540">
    <property type="entry name" value="P-loop containing nucleoside triphosphate hydrolases"/>
    <property type="match status" value="2"/>
</dbReference>
<protein>
    <submittedName>
        <fullName evidence="18">Dynein heavy chain 10, axonemal</fullName>
    </submittedName>
</protein>
<comment type="similarity">
    <text evidence="2">Belongs to the dynein heavy chain family.</text>
</comment>
<dbReference type="InterPro" id="IPR041466">
    <property type="entry name" value="Dynein_AAA5_ext"/>
</dbReference>